<evidence type="ECO:0000313" key="4">
    <source>
        <dbReference type="EMBL" id="SVB00874.1"/>
    </source>
</evidence>
<protein>
    <recommendedName>
        <fullName evidence="5">HAMP domain-containing protein</fullName>
    </recommendedName>
</protein>
<name>A0A382AHN8_9ZZZZ</name>
<dbReference type="GO" id="GO:0016020">
    <property type="term" value="C:membrane"/>
    <property type="evidence" value="ECO:0007669"/>
    <property type="project" value="InterPro"/>
</dbReference>
<dbReference type="Gene3D" id="3.30.450.20">
    <property type="entry name" value="PAS domain"/>
    <property type="match status" value="1"/>
</dbReference>
<dbReference type="PROSITE" id="PS50885">
    <property type="entry name" value="HAMP"/>
    <property type="match status" value="1"/>
</dbReference>
<evidence type="ECO:0008006" key="5">
    <source>
        <dbReference type="Google" id="ProtNLM"/>
    </source>
</evidence>
<dbReference type="Pfam" id="PF00672">
    <property type="entry name" value="HAMP"/>
    <property type="match status" value="1"/>
</dbReference>
<dbReference type="SMART" id="SM00304">
    <property type="entry name" value="HAMP"/>
    <property type="match status" value="1"/>
</dbReference>
<dbReference type="InterPro" id="IPR003660">
    <property type="entry name" value="HAMP_dom"/>
</dbReference>
<feature type="domain" description="PAS" evidence="2">
    <location>
        <begin position="705"/>
        <end position="741"/>
    </location>
</feature>
<accession>A0A382AHN8</accession>
<dbReference type="PANTHER" id="PTHR32089:SF112">
    <property type="entry name" value="LYSOZYME-LIKE PROTEIN-RELATED"/>
    <property type="match status" value="1"/>
</dbReference>
<dbReference type="Pfam" id="PF13188">
    <property type="entry name" value="PAS_8"/>
    <property type="match status" value="1"/>
</dbReference>
<sequence length="777" mass="83856">TGAAVAASVLIFLAVWLPLADLVPFASVVNSDAFAPLGGSSSPLLRFALISVTAFTLVSVLPHPRIRSGPWTVGIVVGLGFPLLLGLVWADIGPFLLPYGRLDWIVYEMGTAALLSLVAGSALVLSESTRSSPLAGLSALGTALCLSAFGAVWVWSTASHPLWWASLWAIPAIIAVPGVQAWSGWQRNFIAWGIGITIGSTAAIPIAWSHRVEAQMKAGEERLEGLAAFDDPELESLLLRFGTVADSLHSAGGDDVTVLYNAWRLSGLADLGHPVGLQIWRRDGSPELRIGVEGGEPEPLGEALAESWRTGGVKLLHLNRDDARYILTSRLANENVVSVVAPPFVRSAERSGLGPLLLGSRSEEAEPLTVIPLLAGDPHGDERFEWARVGDGWQADVLLEFANDTDYHAHYLVSLPGPALAVARATLLLALNLVAFFAFWFIGQALISKIVLRDFRLSGRVISFRARVTLALFGFFALANALFGTVAYSTLSSASRRSAMVIAERVGEDASGWYRALGGRVDVWERRRALPLARQVGAELLEYRGGELREASVEELVELGLYEGWTPYEIFNLLESQEVVYGFTETSVGRWEYVTAYRRLPDGDILGAQVPLEAGTSALQATDLIELLGFFVLIGALLSLGLAMFAGRALTQPIRALQVASERVGAGDLAQRLPENRGDEFGAVFEAFNRMVGRVRQARRQLVRTSKRTQLIMDEAAVGMVAIDFDGEVTLANPRAEELLGGEVFVGSPLPEEGRLAEVLTPWLTDLLKGELEERGT</sequence>
<gene>
    <name evidence="4" type="ORF">METZ01_LOCUS153728</name>
</gene>
<feature type="transmembrane region" description="Helical" evidence="1">
    <location>
        <begin position="73"/>
        <end position="92"/>
    </location>
</feature>
<feature type="non-terminal residue" evidence="4">
    <location>
        <position position="1"/>
    </location>
</feature>
<feature type="transmembrane region" description="Helical" evidence="1">
    <location>
        <begin position="104"/>
        <end position="125"/>
    </location>
</feature>
<reference evidence="4" key="1">
    <citation type="submission" date="2018-05" db="EMBL/GenBank/DDBJ databases">
        <authorList>
            <person name="Lanie J.A."/>
            <person name="Ng W.-L."/>
            <person name="Kazmierczak K.M."/>
            <person name="Andrzejewski T.M."/>
            <person name="Davidsen T.M."/>
            <person name="Wayne K.J."/>
            <person name="Tettelin H."/>
            <person name="Glass J.I."/>
            <person name="Rusch D."/>
            <person name="Podicherti R."/>
            <person name="Tsui H.-C.T."/>
            <person name="Winkler M.E."/>
        </authorList>
    </citation>
    <scope>NUCLEOTIDE SEQUENCE</scope>
</reference>
<dbReference type="PROSITE" id="PS50112">
    <property type="entry name" value="PAS"/>
    <property type="match status" value="1"/>
</dbReference>
<feature type="transmembrane region" description="Helical" evidence="1">
    <location>
        <begin position="44"/>
        <end position="61"/>
    </location>
</feature>
<dbReference type="PANTHER" id="PTHR32089">
    <property type="entry name" value="METHYL-ACCEPTING CHEMOTAXIS PROTEIN MCPB"/>
    <property type="match status" value="1"/>
</dbReference>
<keyword evidence="1" id="KW-1133">Transmembrane helix</keyword>
<feature type="domain" description="HAMP" evidence="3">
    <location>
        <begin position="648"/>
        <end position="700"/>
    </location>
</feature>
<feature type="transmembrane region" description="Helical" evidence="1">
    <location>
        <begin position="189"/>
        <end position="208"/>
    </location>
</feature>
<evidence type="ECO:0000256" key="1">
    <source>
        <dbReference type="SAM" id="Phobius"/>
    </source>
</evidence>
<dbReference type="SUPFAM" id="SSF55785">
    <property type="entry name" value="PYP-like sensor domain (PAS domain)"/>
    <property type="match status" value="1"/>
</dbReference>
<dbReference type="EMBL" id="UINC01025387">
    <property type="protein sequence ID" value="SVB00874.1"/>
    <property type="molecule type" value="Genomic_DNA"/>
</dbReference>
<dbReference type="InterPro" id="IPR000014">
    <property type="entry name" value="PAS"/>
</dbReference>
<feature type="transmembrane region" description="Helical" evidence="1">
    <location>
        <begin position="468"/>
        <end position="491"/>
    </location>
</feature>
<feature type="non-terminal residue" evidence="4">
    <location>
        <position position="777"/>
    </location>
</feature>
<feature type="transmembrane region" description="Helical" evidence="1">
    <location>
        <begin position="427"/>
        <end position="447"/>
    </location>
</feature>
<feature type="transmembrane region" description="Helical" evidence="1">
    <location>
        <begin position="162"/>
        <end position="182"/>
    </location>
</feature>
<dbReference type="GO" id="GO:0007165">
    <property type="term" value="P:signal transduction"/>
    <property type="evidence" value="ECO:0007669"/>
    <property type="project" value="InterPro"/>
</dbReference>
<feature type="transmembrane region" description="Helical" evidence="1">
    <location>
        <begin position="137"/>
        <end position="156"/>
    </location>
</feature>
<keyword evidence="1" id="KW-0812">Transmembrane</keyword>
<dbReference type="Gene3D" id="6.10.340.10">
    <property type="match status" value="1"/>
</dbReference>
<evidence type="ECO:0000259" key="3">
    <source>
        <dbReference type="PROSITE" id="PS50885"/>
    </source>
</evidence>
<dbReference type="SUPFAM" id="SSF158472">
    <property type="entry name" value="HAMP domain-like"/>
    <property type="match status" value="1"/>
</dbReference>
<proteinExistence type="predicted"/>
<dbReference type="CDD" id="cd06225">
    <property type="entry name" value="HAMP"/>
    <property type="match status" value="1"/>
</dbReference>
<keyword evidence="1" id="KW-0472">Membrane</keyword>
<feature type="transmembrane region" description="Helical" evidence="1">
    <location>
        <begin position="627"/>
        <end position="647"/>
    </location>
</feature>
<organism evidence="4">
    <name type="scientific">marine metagenome</name>
    <dbReference type="NCBI Taxonomy" id="408172"/>
    <lineage>
        <taxon>unclassified sequences</taxon>
        <taxon>metagenomes</taxon>
        <taxon>ecological metagenomes</taxon>
    </lineage>
</organism>
<evidence type="ECO:0000259" key="2">
    <source>
        <dbReference type="PROSITE" id="PS50112"/>
    </source>
</evidence>
<dbReference type="AlphaFoldDB" id="A0A382AHN8"/>
<dbReference type="InterPro" id="IPR035965">
    <property type="entry name" value="PAS-like_dom_sf"/>
</dbReference>